<evidence type="ECO:0000313" key="2">
    <source>
        <dbReference type="EMBL" id="RFB04793.1"/>
    </source>
</evidence>
<evidence type="ECO:0000313" key="3">
    <source>
        <dbReference type="Proteomes" id="UP000264589"/>
    </source>
</evidence>
<comment type="caution">
    <text evidence="2">The sequence shown here is derived from an EMBL/GenBank/DDBJ whole genome shotgun (WGS) entry which is preliminary data.</text>
</comment>
<name>A0A371RH61_9PROT</name>
<accession>A0A371RH61</accession>
<dbReference type="Pfam" id="PF14559">
    <property type="entry name" value="TPR_19"/>
    <property type="match status" value="1"/>
</dbReference>
<dbReference type="SUPFAM" id="SSF48452">
    <property type="entry name" value="TPR-like"/>
    <property type="match status" value="1"/>
</dbReference>
<protein>
    <submittedName>
        <fullName evidence="2">Uncharacterized protein</fullName>
    </submittedName>
</protein>
<evidence type="ECO:0000256" key="1">
    <source>
        <dbReference type="SAM" id="Phobius"/>
    </source>
</evidence>
<dbReference type="AlphaFoldDB" id="A0A371RH61"/>
<organism evidence="2 3">
    <name type="scientific">Parvularcula marina</name>
    <dbReference type="NCBI Taxonomy" id="2292771"/>
    <lineage>
        <taxon>Bacteria</taxon>
        <taxon>Pseudomonadati</taxon>
        <taxon>Pseudomonadota</taxon>
        <taxon>Alphaproteobacteria</taxon>
        <taxon>Parvularculales</taxon>
        <taxon>Parvularculaceae</taxon>
        <taxon>Parvularcula</taxon>
    </lineage>
</organism>
<dbReference type="OrthoDB" id="7169102at2"/>
<dbReference type="InterPro" id="IPR011990">
    <property type="entry name" value="TPR-like_helical_dom_sf"/>
</dbReference>
<keyword evidence="1" id="KW-1133">Transmembrane helix</keyword>
<dbReference type="EMBL" id="QUQO01000001">
    <property type="protein sequence ID" value="RFB04793.1"/>
    <property type="molecule type" value="Genomic_DNA"/>
</dbReference>
<dbReference type="Proteomes" id="UP000264589">
    <property type="component" value="Unassembled WGS sequence"/>
</dbReference>
<feature type="transmembrane region" description="Helical" evidence="1">
    <location>
        <begin position="97"/>
        <end position="115"/>
    </location>
</feature>
<dbReference type="Gene3D" id="1.25.40.10">
    <property type="entry name" value="Tetratricopeptide repeat domain"/>
    <property type="match status" value="1"/>
</dbReference>
<proteinExistence type="predicted"/>
<keyword evidence="1" id="KW-0472">Membrane</keyword>
<keyword evidence="1" id="KW-0812">Transmembrane</keyword>
<gene>
    <name evidence="2" type="ORF">DX908_05555</name>
</gene>
<reference evidence="2 3" key="1">
    <citation type="submission" date="2018-08" db="EMBL/GenBank/DDBJ databases">
        <title>Parvularcula sp. SM1705, isolated from surface water of the South Sea China.</title>
        <authorList>
            <person name="Sun L."/>
        </authorList>
    </citation>
    <scope>NUCLEOTIDE SEQUENCE [LARGE SCALE GENOMIC DNA]</scope>
    <source>
        <strain evidence="2 3">SM1705</strain>
    </source>
</reference>
<keyword evidence="3" id="KW-1185">Reference proteome</keyword>
<dbReference type="InParanoid" id="A0A371RH61"/>
<dbReference type="RefSeq" id="WP_116391426.1">
    <property type="nucleotide sequence ID" value="NZ_QUQO01000001.1"/>
</dbReference>
<sequence>MKDEILTETTPPSAAGRLVGWKRIAAHLGCGERTARRWGAEEDLPVHRQAHESRSTVFAYPAELDHWLASRTAAPGVEEAAPSSQQGLRFGWLRSRLVLALLAGLAAVIFAVVTLSREPAPSADGFTRDPEAADLYERGRALWQQRGEEPNRRAISLLSKAVEQDPEFAEGWAALASAWATLPTYSDDISNRRAEDEATLAANRALSLNPRLAEPRSLMVTFAQRHGDWAESERIYEEALAADPDNPTVLLWYAGHYRELGMFEQVDLLLAKARALDPNAPPIRLETAMNTLHNGGLDEGEAMLDEIWFDLGLHSPIVWTGKWLAFLKRDDRDALAAWTDEMPFNAPKPLFRRFAQMSEEASSADREALAADIVTASADNLPPWLAYIMLEHLGETNRALDIAERKAETGQFYNSVVLFDPFMTETRQTERFARITERLGFLPYWRENGAPTLCAAEKNAPFCRAIAGKDE</sequence>